<proteinExistence type="inferred from homology"/>
<dbReference type="KEGG" id="schv:BRCON_1743"/>
<dbReference type="AlphaFoldDB" id="A0A2Z4Y5S8"/>
<name>A0A2Z4Y5S8_SUMC1</name>
<dbReference type="InterPro" id="IPR011703">
    <property type="entry name" value="ATPase_AAA-3"/>
</dbReference>
<protein>
    <submittedName>
        <fullName evidence="6">MoxR-like ATPase</fullName>
    </submittedName>
</protein>
<dbReference type="Gene3D" id="1.10.8.80">
    <property type="entry name" value="Magnesium chelatase subunit I, C-Terminal domain"/>
    <property type="match status" value="1"/>
</dbReference>
<evidence type="ECO:0000313" key="6">
    <source>
        <dbReference type="EMBL" id="AXA36520.1"/>
    </source>
</evidence>
<dbReference type="PANTHER" id="PTHR42759">
    <property type="entry name" value="MOXR FAMILY PROTEIN"/>
    <property type="match status" value="1"/>
</dbReference>
<keyword evidence="1" id="KW-0547">Nucleotide-binding</keyword>
<evidence type="ECO:0000259" key="4">
    <source>
        <dbReference type="Pfam" id="PF07726"/>
    </source>
</evidence>
<dbReference type="Pfam" id="PF07726">
    <property type="entry name" value="AAA_3"/>
    <property type="match status" value="1"/>
</dbReference>
<dbReference type="PANTHER" id="PTHR42759:SF5">
    <property type="entry name" value="METHANOL DEHYDROGENASE REGULATOR"/>
    <property type="match status" value="1"/>
</dbReference>
<dbReference type="InterPro" id="IPR050764">
    <property type="entry name" value="CbbQ/NirQ/NorQ/GpvN"/>
</dbReference>
<dbReference type="GO" id="GO:0016887">
    <property type="term" value="F:ATP hydrolysis activity"/>
    <property type="evidence" value="ECO:0007669"/>
    <property type="project" value="InterPro"/>
</dbReference>
<dbReference type="SUPFAM" id="SSF52540">
    <property type="entry name" value="P-loop containing nucleoside triphosphate hydrolases"/>
    <property type="match status" value="1"/>
</dbReference>
<dbReference type="Gene3D" id="3.40.50.300">
    <property type="entry name" value="P-loop containing nucleotide triphosphate hydrolases"/>
    <property type="match status" value="1"/>
</dbReference>
<reference evidence="6 7" key="1">
    <citation type="submission" date="2018-05" db="EMBL/GenBank/DDBJ databases">
        <title>A metagenomic window into the 2 km-deep terrestrial subsurface aquifer revealed taxonomically and functionally diverse microbial community comprising novel uncultured bacterial lineages.</title>
        <authorList>
            <person name="Kadnikov V.V."/>
            <person name="Mardanov A.V."/>
            <person name="Beletsky A.V."/>
            <person name="Banks D."/>
            <person name="Pimenov N.V."/>
            <person name="Frank Y.A."/>
            <person name="Karnachuk O.V."/>
            <person name="Ravin N.V."/>
        </authorList>
    </citation>
    <scope>NUCLEOTIDE SEQUENCE [LARGE SCALE GENOMIC DNA]</scope>
    <source>
        <strain evidence="6">BY</strain>
    </source>
</reference>
<evidence type="ECO:0000256" key="1">
    <source>
        <dbReference type="ARBA" id="ARBA00022741"/>
    </source>
</evidence>
<feature type="domain" description="ChlI/MoxR AAA lid" evidence="5">
    <location>
        <begin position="232"/>
        <end position="299"/>
    </location>
</feature>
<dbReference type="Proteomes" id="UP000262583">
    <property type="component" value="Chromosome"/>
</dbReference>
<keyword evidence="2" id="KW-0067">ATP-binding</keyword>
<evidence type="ECO:0000256" key="2">
    <source>
        <dbReference type="ARBA" id="ARBA00022840"/>
    </source>
</evidence>
<evidence type="ECO:0000313" key="7">
    <source>
        <dbReference type="Proteomes" id="UP000262583"/>
    </source>
</evidence>
<dbReference type="Pfam" id="PF17863">
    <property type="entry name" value="AAA_lid_2"/>
    <property type="match status" value="1"/>
</dbReference>
<dbReference type="InterPro" id="IPR027417">
    <property type="entry name" value="P-loop_NTPase"/>
</dbReference>
<accession>A0A2Z4Y5S8</accession>
<feature type="domain" description="ATPase AAA-3" evidence="4">
    <location>
        <begin position="39"/>
        <end position="169"/>
    </location>
</feature>
<organism evidence="6 7">
    <name type="scientific">Sumerlaea chitinivorans</name>
    <dbReference type="NCBI Taxonomy" id="2250252"/>
    <lineage>
        <taxon>Bacteria</taxon>
        <taxon>Candidatus Sumerlaeota</taxon>
        <taxon>Candidatus Sumerlaeia</taxon>
        <taxon>Candidatus Sumerlaeales</taxon>
        <taxon>Candidatus Sumerlaeaceae</taxon>
        <taxon>Candidatus Sumerlaea</taxon>
    </lineage>
</organism>
<evidence type="ECO:0000259" key="5">
    <source>
        <dbReference type="Pfam" id="PF17863"/>
    </source>
</evidence>
<sequence>MVTEIRPEVEKLQRNIEQVIKGKSATIKNLLIGFLAEGHVLLEDVPGVGKTTLAQLLARSLNLSFSRIQFTSDLLPSDILGVTIFDQTRHEFEFKPGPIFANIVLADEINRTSPKTQSALLEAMNSAQVSVDKHTYELPQPFMVIATQNPIEFHGTFPLPKSQMDRFLMRLEVGYPDIEDEVRILREQREVGNLEHVRPVMSAAEVRELQRRVRDVRIDDALLEYLALIVAATRSSQAILLGASTRAALALRRAAQAKAFYEGRDYCIPDDIKAMVVPVLAHRIQAARTYETNGTTARDEEIALRRILEEIPVPV</sequence>
<dbReference type="PIRSF" id="PIRSF002849">
    <property type="entry name" value="AAA_ATPase_chaperone_MoxR_prd"/>
    <property type="match status" value="1"/>
</dbReference>
<gene>
    <name evidence="6" type="ORF">BRCON_1743</name>
</gene>
<dbReference type="FunFam" id="3.40.50.300:FF:000640">
    <property type="entry name" value="MoxR family ATPase"/>
    <property type="match status" value="1"/>
</dbReference>
<evidence type="ECO:0000256" key="3">
    <source>
        <dbReference type="ARBA" id="ARBA00061607"/>
    </source>
</evidence>
<dbReference type="EMBL" id="CP030759">
    <property type="protein sequence ID" value="AXA36520.1"/>
    <property type="molecule type" value="Genomic_DNA"/>
</dbReference>
<dbReference type="InterPro" id="IPR041628">
    <property type="entry name" value="ChlI/MoxR_AAA_lid"/>
</dbReference>
<dbReference type="CDD" id="cd00009">
    <property type="entry name" value="AAA"/>
    <property type="match status" value="1"/>
</dbReference>
<comment type="similarity">
    <text evidence="3">Belongs to the MoxR family.</text>
</comment>
<dbReference type="GO" id="GO:0005524">
    <property type="term" value="F:ATP binding"/>
    <property type="evidence" value="ECO:0007669"/>
    <property type="project" value="UniProtKB-KW"/>
</dbReference>